<keyword evidence="1" id="KW-0677">Repeat</keyword>
<feature type="domain" description="Ig-like" evidence="3">
    <location>
        <begin position="437"/>
        <end position="539"/>
    </location>
</feature>
<dbReference type="Gene3D" id="2.60.40.10">
    <property type="entry name" value="Immunoglobulins"/>
    <property type="match status" value="3"/>
</dbReference>
<feature type="domain" description="Ig-like" evidence="3">
    <location>
        <begin position="248"/>
        <end position="334"/>
    </location>
</feature>
<dbReference type="Proteomes" id="UP001558632">
    <property type="component" value="Unassembled WGS sequence"/>
</dbReference>
<dbReference type="InterPro" id="IPR013783">
    <property type="entry name" value="Ig-like_fold"/>
</dbReference>
<dbReference type="EMBL" id="JBEUSY010000451">
    <property type="protein sequence ID" value="KAL1232650.1"/>
    <property type="molecule type" value="Genomic_DNA"/>
</dbReference>
<keyword evidence="5" id="KW-1185">Reference proteome</keyword>
<dbReference type="InterPro" id="IPR007110">
    <property type="entry name" value="Ig-like_dom"/>
</dbReference>
<dbReference type="PROSITE" id="PS50835">
    <property type="entry name" value="IG_LIKE"/>
    <property type="match status" value="4"/>
</dbReference>
<sequence length="544" mass="60629">MSQHAVQCTFSCVVIDASCDLVGGCSSSKVVVERECCWLAFAKFWQLAVLKAPVAGGVVLEPRVRRSVGAEVRPDFNTLSSERHDLRCLLPGRSERFLERKFPSAKYVWYLNGQPIRGSVTNRLQVQTKVEEAANWPWLKRFYHCAPSLLVKKQNSRRPVIIQPGSIAFVPCPLFRSEPKPVDVLFVVNNTRRLDVDNSGRFFVSEISLQIADVGPQDQGIYQCVVRNAQSGQSFRGHPVPVHLSTSPATIHAVLLYPLAGVSLLSARLGDNVTLQCVIGSVSASRIVWVELNDNLRTLAGIRTRLGNLLSSNVSSAHHGSYVCQSGQASASYALQVQSPLFVRLRLVVSRLEDDSWFSDLVCYTHGDRSTTLSWFYNGRPLLDADLITAHWSVQRHGRNPQWTATISPPPPPGVYHCVATSGDESTTDSIYVSEWPSTTRRRSATNAHWSKLIRVGPTNNTVKLNSKTFLLCQLHSPRATVSWRHNNTKLKLDSRRSLVSYGSFQIRQFDYTDQGWNVCEAADGRWNVTSEAAYVDVEDLTTC</sequence>
<dbReference type="SUPFAM" id="SSF48726">
    <property type="entry name" value="Immunoglobulin"/>
    <property type="match status" value="3"/>
</dbReference>
<dbReference type="InterPro" id="IPR003599">
    <property type="entry name" value="Ig_sub"/>
</dbReference>
<dbReference type="PANTHER" id="PTHR44170:SF6">
    <property type="entry name" value="CONTACTIN"/>
    <property type="match status" value="1"/>
</dbReference>
<gene>
    <name evidence="4" type="ORF">TSPI_01867</name>
</gene>
<protein>
    <submittedName>
        <fullName evidence="4">Cell adhesion molecule-related protein</fullName>
    </submittedName>
</protein>
<proteinExistence type="predicted"/>
<dbReference type="SMART" id="SM00409">
    <property type="entry name" value="IG"/>
    <property type="match status" value="3"/>
</dbReference>
<evidence type="ECO:0000259" key="3">
    <source>
        <dbReference type="PROSITE" id="PS50835"/>
    </source>
</evidence>
<reference evidence="4 5" key="1">
    <citation type="submission" date="2024-07" db="EMBL/GenBank/DDBJ databases">
        <title>Enhanced genomic and transcriptomic resources for Trichinella pseudospiralis and T. spiralis underpin the discovery of pronounced molecular differences between stages and species.</title>
        <authorList>
            <person name="Pasi K.K."/>
            <person name="La Rosa G."/>
            <person name="Gomez-Morales M.A."/>
            <person name="Tosini F."/>
            <person name="Sumanam S."/>
            <person name="Young N.D."/>
            <person name="Chang B.C."/>
            <person name="Robin G.B."/>
        </authorList>
    </citation>
    <scope>NUCLEOTIDE SEQUENCE [LARGE SCALE GENOMIC DNA]</scope>
    <source>
        <strain evidence="4">ISS534</strain>
    </source>
</reference>
<evidence type="ECO:0000313" key="5">
    <source>
        <dbReference type="Proteomes" id="UP001558632"/>
    </source>
</evidence>
<feature type="domain" description="Ig-like" evidence="3">
    <location>
        <begin position="62"/>
        <end position="236"/>
    </location>
</feature>
<evidence type="ECO:0000313" key="4">
    <source>
        <dbReference type="EMBL" id="KAL1232650.1"/>
    </source>
</evidence>
<evidence type="ECO:0000256" key="2">
    <source>
        <dbReference type="ARBA" id="ARBA00023157"/>
    </source>
</evidence>
<dbReference type="PANTHER" id="PTHR44170">
    <property type="entry name" value="PROTEIN SIDEKICK"/>
    <property type="match status" value="1"/>
</dbReference>
<evidence type="ECO:0000256" key="1">
    <source>
        <dbReference type="ARBA" id="ARBA00022737"/>
    </source>
</evidence>
<accession>A0ABR3KAJ8</accession>
<keyword evidence="2" id="KW-1015">Disulfide bond</keyword>
<name>A0ABR3KAJ8_TRISP</name>
<dbReference type="InterPro" id="IPR036179">
    <property type="entry name" value="Ig-like_dom_sf"/>
</dbReference>
<feature type="domain" description="Ig-like" evidence="3">
    <location>
        <begin position="340"/>
        <end position="434"/>
    </location>
</feature>
<organism evidence="4 5">
    <name type="scientific">Trichinella spiralis</name>
    <name type="common">Trichina worm</name>
    <dbReference type="NCBI Taxonomy" id="6334"/>
    <lineage>
        <taxon>Eukaryota</taxon>
        <taxon>Metazoa</taxon>
        <taxon>Ecdysozoa</taxon>
        <taxon>Nematoda</taxon>
        <taxon>Enoplea</taxon>
        <taxon>Dorylaimia</taxon>
        <taxon>Trichinellida</taxon>
        <taxon>Trichinellidae</taxon>
        <taxon>Trichinella</taxon>
    </lineage>
</organism>
<comment type="caution">
    <text evidence="4">The sequence shown here is derived from an EMBL/GenBank/DDBJ whole genome shotgun (WGS) entry which is preliminary data.</text>
</comment>